<evidence type="ECO:0000256" key="1">
    <source>
        <dbReference type="SAM" id="MobiDB-lite"/>
    </source>
</evidence>
<dbReference type="OrthoDB" id="203796at2759"/>
<feature type="compositionally biased region" description="Low complexity" evidence="1">
    <location>
        <begin position="11"/>
        <end position="25"/>
    </location>
</feature>
<organism evidence="3 4">
    <name type="scientific">Absidia repens</name>
    <dbReference type="NCBI Taxonomy" id="90262"/>
    <lineage>
        <taxon>Eukaryota</taxon>
        <taxon>Fungi</taxon>
        <taxon>Fungi incertae sedis</taxon>
        <taxon>Mucoromycota</taxon>
        <taxon>Mucoromycotina</taxon>
        <taxon>Mucoromycetes</taxon>
        <taxon>Mucorales</taxon>
        <taxon>Cunninghamellaceae</taxon>
        <taxon>Absidia</taxon>
    </lineage>
</organism>
<comment type="caution">
    <text evidence="3">The sequence shown here is derived from an EMBL/GenBank/DDBJ whole genome shotgun (WGS) entry which is preliminary data.</text>
</comment>
<reference evidence="3 4" key="1">
    <citation type="submission" date="2016-07" db="EMBL/GenBank/DDBJ databases">
        <title>Pervasive Adenine N6-methylation of Active Genes in Fungi.</title>
        <authorList>
            <consortium name="DOE Joint Genome Institute"/>
            <person name="Mondo S.J."/>
            <person name="Dannebaum R.O."/>
            <person name="Kuo R.C."/>
            <person name="Labutti K."/>
            <person name="Haridas S."/>
            <person name="Kuo A."/>
            <person name="Salamov A."/>
            <person name="Ahrendt S.R."/>
            <person name="Lipzen A."/>
            <person name="Sullivan W."/>
            <person name="Andreopoulos W.B."/>
            <person name="Clum A."/>
            <person name="Lindquist E."/>
            <person name="Daum C."/>
            <person name="Ramamoorthy G.K."/>
            <person name="Gryganskyi A."/>
            <person name="Culley D."/>
            <person name="Magnuson J.K."/>
            <person name="James T.Y."/>
            <person name="O'Malley M.A."/>
            <person name="Stajich J.E."/>
            <person name="Spatafora J.W."/>
            <person name="Visel A."/>
            <person name="Grigoriev I.V."/>
        </authorList>
    </citation>
    <scope>NUCLEOTIDE SEQUENCE [LARGE SCALE GENOMIC DNA]</scope>
    <source>
        <strain evidence="3 4">NRRL 1336</strain>
    </source>
</reference>
<gene>
    <name evidence="3" type="ORF">BCR42DRAFT_419887</name>
</gene>
<evidence type="ECO:0000313" key="3">
    <source>
        <dbReference type="EMBL" id="ORZ12751.1"/>
    </source>
</evidence>
<dbReference type="Proteomes" id="UP000193560">
    <property type="component" value="Unassembled WGS sequence"/>
</dbReference>
<dbReference type="EMBL" id="MCGE01000018">
    <property type="protein sequence ID" value="ORZ12751.1"/>
    <property type="molecule type" value="Genomic_DNA"/>
</dbReference>
<name>A0A1X2IBV8_9FUNG</name>
<dbReference type="PANTHER" id="PTHR37848">
    <property type="entry name" value="EXPRESSED PROTEIN"/>
    <property type="match status" value="1"/>
</dbReference>
<keyword evidence="2" id="KW-0472">Membrane</keyword>
<accession>A0A1X2IBV8</accession>
<sequence length="400" mass="46398">MSRKQDTYNHSLTSPTPISSLSETPSAPPLYEAPNDSPIATTTASPAPLDYGDAITKVDPSLPFSFQQPVAKKTEIISHARDQSISAFNPSASATAIDFDQYRSTSDHDLVDTTGNYDGIEGDQEPLLNSYDQQEHQVINLQLFQHENTTPPPPNYSQYHAQYQTNKTGLLSRDRHLNQDGEALTQFFQKHNIPPHMKIRFYGYHDETYYKSKNVRDKHGHWKEQRKPVTKRVEDFNFDLDCSDLVSDQCQRVYVLPDPKTGQIKTVRQLCDDYVREATQFKEIQLTKVINWDFAQLTQAFTTAIRSHGYYHNVAISYELTDHIITIKTDSKLSKLADHWAVRLFFYITCLYIFTWPYLWFCRKKFGYATLKSEWKMKVTEREWHDQHLQQILGQISPIQ</sequence>
<feature type="transmembrane region" description="Helical" evidence="2">
    <location>
        <begin position="340"/>
        <end position="361"/>
    </location>
</feature>
<dbReference type="PANTHER" id="PTHR37848:SF1">
    <property type="entry name" value="SUN DOMAIN-CONTAINING PROTEIN"/>
    <property type="match status" value="1"/>
</dbReference>
<keyword evidence="4" id="KW-1185">Reference proteome</keyword>
<proteinExistence type="predicted"/>
<evidence type="ECO:0000256" key="2">
    <source>
        <dbReference type="SAM" id="Phobius"/>
    </source>
</evidence>
<keyword evidence="2" id="KW-1133">Transmembrane helix</keyword>
<evidence type="ECO:0000313" key="4">
    <source>
        <dbReference type="Proteomes" id="UP000193560"/>
    </source>
</evidence>
<dbReference type="AlphaFoldDB" id="A0A1X2IBV8"/>
<keyword evidence="2" id="KW-0812">Transmembrane</keyword>
<protein>
    <submittedName>
        <fullName evidence="3">Uncharacterized protein</fullName>
    </submittedName>
</protein>
<feature type="region of interest" description="Disordered" evidence="1">
    <location>
        <begin position="1"/>
        <end position="46"/>
    </location>
</feature>